<evidence type="ECO:0000313" key="2">
    <source>
        <dbReference type="EMBL" id="CAH9091924.1"/>
    </source>
</evidence>
<sequence length="418" mass="46781">MNASIKFGNVPIALVSDDVSSNTSLENSSQIQPTINLDYSSLPTAYKLNGQNYNLWSHSVSIFIGGKGKEEYLSIDLVQPEVKSPGYKNWKAENNMVMSWLLNSMTPEIGEQFMFYKTASEIWEAARDTFSNQDNTSAIFEIKGILHDLRQGELTVTSYFTALNRYWQQLDVLDAITWNCPLDGKQYKRLVETERIYKFLLGLNQELDGVRGRILGTKPMPSLREVFSEVCREESRRRVMLGNTGSITNEGSALATRALSSMKFSVASGISQRKNGRPWCDHCKRPGHTKETCWKIHGKPSDWKPNARVNVATSDIQEVFSKEQIQALQKMLQITPHEDKKIAVVAQQSGVSSAFVTSAFGEKPWVVDCGATDHMTGDRNILSEFQPVPNGRTIRVATGEGAQMAGIGLEFGEDDWQC</sequence>
<protein>
    <recommendedName>
        <fullName evidence="1">Retrovirus-related Pol polyprotein from transposon TNT 1-94-like beta-barrel domain-containing protein</fullName>
    </recommendedName>
</protein>
<gene>
    <name evidence="2" type="ORF">CEPIT_LOCUS11882</name>
</gene>
<keyword evidence="3" id="KW-1185">Reference proteome</keyword>
<dbReference type="Proteomes" id="UP001152523">
    <property type="component" value="Unassembled WGS sequence"/>
</dbReference>
<dbReference type="Pfam" id="PF22936">
    <property type="entry name" value="Pol_BBD"/>
    <property type="match status" value="1"/>
</dbReference>
<name>A0AAV0D5U4_9ASTE</name>
<feature type="domain" description="Retrovirus-related Pol polyprotein from transposon TNT 1-94-like beta-barrel" evidence="1">
    <location>
        <begin position="365"/>
        <end position="408"/>
    </location>
</feature>
<evidence type="ECO:0000313" key="3">
    <source>
        <dbReference type="Proteomes" id="UP001152523"/>
    </source>
</evidence>
<dbReference type="PANTHER" id="PTHR34222">
    <property type="entry name" value="GAG_PRE-INTEGRS DOMAIN-CONTAINING PROTEIN"/>
    <property type="match status" value="1"/>
</dbReference>
<organism evidence="2 3">
    <name type="scientific">Cuscuta epithymum</name>
    <dbReference type="NCBI Taxonomy" id="186058"/>
    <lineage>
        <taxon>Eukaryota</taxon>
        <taxon>Viridiplantae</taxon>
        <taxon>Streptophyta</taxon>
        <taxon>Embryophyta</taxon>
        <taxon>Tracheophyta</taxon>
        <taxon>Spermatophyta</taxon>
        <taxon>Magnoliopsida</taxon>
        <taxon>eudicotyledons</taxon>
        <taxon>Gunneridae</taxon>
        <taxon>Pentapetalae</taxon>
        <taxon>asterids</taxon>
        <taxon>lamiids</taxon>
        <taxon>Solanales</taxon>
        <taxon>Convolvulaceae</taxon>
        <taxon>Cuscuteae</taxon>
        <taxon>Cuscuta</taxon>
        <taxon>Cuscuta subgen. Cuscuta</taxon>
    </lineage>
</organism>
<evidence type="ECO:0000259" key="1">
    <source>
        <dbReference type="Pfam" id="PF22936"/>
    </source>
</evidence>
<dbReference type="AlphaFoldDB" id="A0AAV0D5U4"/>
<dbReference type="InterPro" id="IPR054722">
    <property type="entry name" value="PolX-like_BBD"/>
</dbReference>
<accession>A0AAV0D5U4</accession>
<reference evidence="2" key="1">
    <citation type="submission" date="2022-07" db="EMBL/GenBank/DDBJ databases">
        <authorList>
            <person name="Macas J."/>
            <person name="Novak P."/>
            <person name="Neumann P."/>
        </authorList>
    </citation>
    <scope>NUCLEOTIDE SEQUENCE</scope>
</reference>
<proteinExistence type="predicted"/>
<dbReference type="EMBL" id="CAMAPF010000071">
    <property type="protein sequence ID" value="CAH9091924.1"/>
    <property type="molecule type" value="Genomic_DNA"/>
</dbReference>
<comment type="caution">
    <text evidence="2">The sequence shown here is derived from an EMBL/GenBank/DDBJ whole genome shotgun (WGS) entry which is preliminary data.</text>
</comment>
<dbReference type="PANTHER" id="PTHR34222:SF40">
    <property type="match status" value="1"/>
</dbReference>